<feature type="transmembrane region" description="Helical" evidence="8">
    <location>
        <begin position="68"/>
        <end position="90"/>
    </location>
</feature>
<keyword evidence="3" id="KW-1003">Cell membrane</keyword>
<gene>
    <name evidence="9" type="ordered locus">FsymDg_1876</name>
</gene>
<evidence type="ECO:0000256" key="4">
    <source>
        <dbReference type="ARBA" id="ARBA00022692"/>
    </source>
</evidence>
<evidence type="ECO:0000256" key="3">
    <source>
        <dbReference type="ARBA" id="ARBA00022475"/>
    </source>
</evidence>
<evidence type="ECO:0000256" key="6">
    <source>
        <dbReference type="ARBA" id="ARBA00023136"/>
    </source>
</evidence>
<name>F8AVZ4_9ACTN</name>
<keyword evidence="10" id="KW-1185">Reference proteome</keyword>
<sequence>MFRLFLVSRAVSWVGSAMSLVAFPVLLYQRTGSAAAAGVLAGLEAVPYLVLGLPAGALVDRWDRRRTLVLTSVASGLVMASVPVASWAGALTTAHLFVAAVGVSSLFVFFDAAGFGVLPAIVGRDGVPAATAAMVSVSTVVNLTGPAVGGVAATTLGAPAVLALDALSYVVAALLLTRVRWDAQPGSADIGSVGTGSVAGGGTGDRGIAGGPGGGRRWVARTRRDIAEGLRYIWDHRVIRTLTLLGTGASVSGGAVSGLLVVVAVEQFGLADDDVRIGLLYAATAAGTLITSTFLSRIHRRVPIGMITLCALGGSWLALLCWSRNTMWLLGLGILVLWQAANSLVILNGIVVRQAVTPDRLQSRVNTTARMIAWGGTPLGAMLAGALADVWGTRGALLVTSSGVGVALLIGIGTSLRRTGTLADLVAARDTPEAAAPSERHDRTHANAHTAVAPE</sequence>
<feature type="transmembrane region" description="Helical" evidence="8">
    <location>
        <begin position="397"/>
        <end position="416"/>
    </location>
</feature>
<accession>F8AVZ4</accession>
<feature type="transmembrane region" description="Helical" evidence="8">
    <location>
        <begin position="328"/>
        <end position="351"/>
    </location>
</feature>
<evidence type="ECO:0000256" key="8">
    <source>
        <dbReference type="SAM" id="Phobius"/>
    </source>
</evidence>
<feature type="transmembrane region" description="Helical" evidence="8">
    <location>
        <begin position="277"/>
        <end position="295"/>
    </location>
</feature>
<feature type="transmembrane region" description="Helical" evidence="8">
    <location>
        <begin position="241"/>
        <end position="265"/>
    </location>
</feature>
<feature type="region of interest" description="Disordered" evidence="7">
    <location>
        <begin position="431"/>
        <end position="455"/>
    </location>
</feature>
<evidence type="ECO:0000256" key="5">
    <source>
        <dbReference type="ARBA" id="ARBA00022989"/>
    </source>
</evidence>
<reference evidence="9 10" key="1">
    <citation type="submission" date="2011-05" db="EMBL/GenBank/DDBJ databases">
        <title>Complete sequence of chromosome of Frankia symbiont of Datisca glomerata.</title>
        <authorList>
            <consortium name="US DOE Joint Genome Institute"/>
            <person name="Lucas S."/>
            <person name="Han J."/>
            <person name="Lapidus A."/>
            <person name="Cheng J.-F."/>
            <person name="Goodwin L."/>
            <person name="Pitluck S."/>
            <person name="Peters L."/>
            <person name="Mikhailova N."/>
            <person name="Chertkov O."/>
            <person name="Teshima H."/>
            <person name="Han C."/>
            <person name="Tapia R."/>
            <person name="Land M."/>
            <person name="Hauser L."/>
            <person name="Kyrpides N."/>
            <person name="Ivanova N."/>
            <person name="Pagani I."/>
            <person name="Berry A."/>
            <person name="Pawlowski K."/>
            <person name="Persson T."/>
            <person name="Vanden Heuvel B."/>
            <person name="Benson D."/>
            <person name="Woyke T."/>
        </authorList>
    </citation>
    <scope>NUCLEOTIDE SEQUENCE [LARGE SCALE GENOMIC DNA]</scope>
    <source>
        <strain evidence="10">4085684</strain>
    </source>
</reference>
<dbReference type="Gene3D" id="1.20.1250.20">
    <property type="entry name" value="MFS general substrate transporter like domains"/>
    <property type="match status" value="1"/>
</dbReference>
<dbReference type="InterPro" id="IPR011701">
    <property type="entry name" value="MFS"/>
</dbReference>
<dbReference type="Proteomes" id="UP000001549">
    <property type="component" value="Chromosome"/>
</dbReference>
<keyword evidence="6 8" id="KW-0472">Membrane</keyword>
<dbReference type="CDD" id="cd06173">
    <property type="entry name" value="MFS_MefA_like"/>
    <property type="match status" value="1"/>
</dbReference>
<evidence type="ECO:0000313" key="10">
    <source>
        <dbReference type="Proteomes" id="UP000001549"/>
    </source>
</evidence>
<dbReference type="KEGG" id="fsy:FsymDg_1876"/>
<dbReference type="SUPFAM" id="SSF103473">
    <property type="entry name" value="MFS general substrate transporter"/>
    <property type="match status" value="1"/>
</dbReference>
<dbReference type="Pfam" id="PF07690">
    <property type="entry name" value="MFS_1"/>
    <property type="match status" value="1"/>
</dbReference>
<dbReference type="GO" id="GO:0022857">
    <property type="term" value="F:transmembrane transporter activity"/>
    <property type="evidence" value="ECO:0007669"/>
    <property type="project" value="InterPro"/>
</dbReference>
<dbReference type="AlphaFoldDB" id="F8AVZ4"/>
<dbReference type="STRING" id="656024.FsymDg_1876"/>
<dbReference type="eggNOG" id="COG2814">
    <property type="taxonomic scope" value="Bacteria"/>
</dbReference>
<evidence type="ECO:0000256" key="2">
    <source>
        <dbReference type="ARBA" id="ARBA00022448"/>
    </source>
</evidence>
<keyword evidence="2" id="KW-0813">Transport</keyword>
<dbReference type="HOGENOM" id="CLU_034180_13_4_11"/>
<feature type="transmembrane region" description="Helical" evidence="8">
    <location>
        <begin position="302"/>
        <end position="322"/>
    </location>
</feature>
<keyword evidence="4 8" id="KW-0812">Transmembrane</keyword>
<evidence type="ECO:0000256" key="7">
    <source>
        <dbReference type="SAM" id="MobiDB-lite"/>
    </source>
</evidence>
<organism evidence="9 10">
    <name type="scientific">Candidatus Protofrankia datiscae</name>
    <dbReference type="NCBI Taxonomy" id="2716812"/>
    <lineage>
        <taxon>Bacteria</taxon>
        <taxon>Bacillati</taxon>
        <taxon>Actinomycetota</taxon>
        <taxon>Actinomycetes</taxon>
        <taxon>Frankiales</taxon>
        <taxon>Frankiaceae</taxon>
        <taxon>Protofrankia</taxon>
    </lineage>
</organism>
<proteinExistence type="predicted"/>
<protein>
    <submittedName>
        <fullName evidence="9">Major facilitator superfamily MFS_1</fullName>
    </submittedName>
</protein>
<keyword evidence="5 8" id="KW-1133">Transmembrane helix</keyword>
<feature type="transmembrane region" description="Helical" evidence="8">
    <location>
        <begin position="158"/>
        <end position="177"/>
    </location>
</feature>
<dbReference type="PANTHER" id="PTHR23513">
    <property type="entry name" value="INTEGRAL MEMBRANE EFFLUX PROTEIN-RELATED"/>
    <property type="match status" value="1"/>
</dbReference>
<dbReference type="PANTHER" id="PTHR23513:SF9">
    <property type="entry name" value="ENTEROBACTIN EXPORTER ENTS"/>
    <property type="match status" value="1"/>
</dbReference>
<evidence type="ECO:0000313" key="9">
    <source>
        <dbReference type="EMBL" id="AEH09315.1"/>
    </source>
</evidence>
<comment type="subcellular location">
    <subcellularLocation>
        <location evidence="1">Cell inner membrane</location>
        <topology evidence="1">Multi-pass membrane protein</topology>
    </subcellularLocation>
</comment>
<feature type="transmembrane region" description="Helical" evidence="8">
    <location>
        <begin position="96"/>
        <end position="118"/>
    </location>
</feature>
<dbReference type="EMBL" id="CP002801">
    <property type="protein sequence ID" value="AEH09315.1"/>
    <property type="molecule type" value="Genomic_DNA"/>
</dbReference>
<feature type="transmembrane region" description="Helical" evidence="8">
    <location>
        <begin position="35"/>
        <end position="56"/>
    </location>
</feature>
<dbReference type="InterPro" id="IPR036259">
    <property type="entry name" value="MFS_trans_sf"/>
</dbReference>
<dbReference type="GO" id="GO:0005886">
    <property type="term" value="C:plasma membrane"/>
    <property type="evidence" value="ECO:0007669"/>
    <property type="project" value="UniProtKB-SubCell"/>
</dbReference>
<feature type="transmembrane region" description="Helical" evidence="8">
    <location>
        <begin position="372"/>
        <end position="391"/>
    </location>
</feature>
<feature type="transmembrane region" description="Helical" evidence="8">
    <location>
        <begin position="130"/>
        <end position="152"/>
    </location>
</feature>
<evidence type="ECO:0000256" key="1">
    <source>
        <dbReference type="ARBA" id="ARBA00004429"/>
    </source>
</evidence>